<dbReference type="RefSeq" id="WP_057905553.1">
    <property type="nucleotide sequence ID" value="NZ_AZDA01000121.1"/>
</dbReference>
<organism evidence="1 2">
    <name type="scientific">Loigolactobacillus bifermentans DSM 20003</name>
    <dbReference type="NCBI Taxonomy" id="1423726"/>
    <lineage>
        <taxon>Bacteria</taxon>
        <taxon>Bacillati</taxon>
        <taxon>Bacillota</taxon>
        <taxon>Bacilli</taxon>
        <taxon>Lactobacillales</taxon>
        <taxon>Lactobacillaceae</taxon>
        <taxon>Loigolactobacillus</taxon>
    </lineage>
</organism>
<protein>
    <submittedName>
        <fullName evidence="1">Uncharacterized protein</fullName>
    </submittedName>
</protein>
<dbReference type="EMBL" id="AZDA01000121">
    <property type="protein sequence ID" value="KRK33208.1"/>
    <property type="molecule type" value="Genomic_DNA"/>
</dbReference>
<comment type="caution">
    <text evidence="1">The sequence shown here is derived from an EMBL/GenBank/DDBJ whole genome shotgun (WGS) entry which is preliminary data.</text>
</comment>
<dbReference type="STRING" id="1423726.FC07_GL001463"/>
<dbReference type="OrthoDB" id="2314258at2"/>
<dbReference type="AlphaFoldDB" id="A0A0R1GGQ2"/>
<proteinExistence type="predicted"/>
<keyword evidence="2" id="KW-1185">Reference proteome</keyword>
<gene>
    <name evidence="1" type="ORF">FC07_GL001463</name>
</gene>
<evidence type="ECO:0000313" key="2">
    <source>
        <dbReference type="Proteomes" id="UP000051461"/>
    </source>
</evidence>
<dbReference type="PATRIC" id="fig|1423726.3.peg.1514"/>
<evidence type="ECO:0000313" key="1">
    <source>
        <dbReference type="EMBL" id="KRK33208.1"/>
    </source>
</evidence>
<accession>A0A0R1GGQ2</accession>
<name>A0A0R1GGQ2_9LACO</name>
<reference evidence="1 2" key="1">
    <citation type="journal article" date="2015" name="Genome Announc.">
        <title>Expanding the biotechnology potential of lactobacilli through comparative genomics of 213 strains and associated genera.</title>
        <authorList>
            <person name="Sun Z."/>
            <person name="Harris H.M."/>
            <person name="McCann A."/>
            <person name="Guo C."/>
            <person name="Argimon S."/>
            <person name="Zhang W."/>
            <person name="Yang X."/>
            <person name="Jeffery I.B."/>
            <person name="Cooney J.C."/>
            <person name="Kagawa T.F."/>
            <person name="Liu W."/>
            <person name="Song Y."/>
            <person name="Salvetti E."/>
            <person name="Wrobel A."/>
            <person name="Rasinkangas P."/>
            <person name="Parkhill J."/>
            <person name="Rea M.C."/>
            <person name="O'Sullivan O."/>
            <person name="Ritari J."/>
            <person name="Douillard F.P."/>
            <person name="Paul Ross R."/>
            <person name="Yang R."/>
            <person name="Briner A.E."/>
            <person name="Felis G.E."/>
            <person name="de Vos W.M."/>
            <person name="Barrangou R."/>
            <person name="Klaenhammer T.R."/>
            <person name="Caufield P.W."/>
            <person name="Cui Y."/>
            <person name="Zhang H."/>
            <person name="O'Toole P.W."/>
        </authorList>
    </citation>
    <scope>NUCLEOTIDE SEQUENCE [LARGE SCALE GENOMIC DNA]</scope>
    <source>
        <strain evidence="1 2">DSM 20003</strain>
    </source>
</reference>
<sequence>MLNFKQPELRDVIAAPANIGKLRQTLRQLYQRQRQYSLDQQQWLENEAAFNELEASYTRILADKIWEAFEAETTIEKTDLFQHIWISVTAVNEISINYASTDGQTNRVLLTINDALTKTAYLQAKHLPTLNQDLTDYFLGAEALTPLITMIKLLYKAGLTFQTPQETILQPVDDLSFLVTFPEPKTFTKEILVSDNVHEPARFDLELAPYALQHFEVTDDEDNDITDLGHVTVTPAGELTWRASAKDLPDLLNHQLTLTATAVNIDALPCLEDLFVTASNEGILMRTGDKLGQYQLVLTEDQQLGLQVNANDLTLTLSYPDSETHIYELDRTYPFLIKWLEQTIK</sequence>
<dbReference type="Proteomes" id="UP000051461">
    <property type="component" value="Unassembled WGS sequence"/>
</dbReference>